<proteinExistence type="predicted"/>
<feature type="chain" id="PRO_5036163866" description="Secreted protein" evidence="1">
    <location>
        <begin position="25"/>
        <end position="69"/>
    </location>
</feature>
<evidence type="ECO:0000313" key="4">
    <source>
        <dbReference type="EMBL" id="KAE9259491.1"/>
    </source>
</evidence>
<evidence type="ECO:0008006" key="8">
    <source>
        <dbReference type="Google" id="ProtNLM"/>
    </source>
</evidence>
<evidence type="ECO:0000313" key="7">
    <source>
        <dbReference type="Proteomes" id="UP000435112"/>
    </source>
</evidence>
<accession>A0A6A3FYF6</accession>
<keyword evidence="6" id="KW-1185">Reference proteome</keyword>
<dbReference type="EMBL" id="QXFU01012951">
    <property type="protein sequence ID" value="KAE8951175.1"/>
    <property type="molecule type" value="Genomic_DNA"/>
</dbReference>
<evidence type="ECO:0000256" key="1">
    <source>
        <dbReference type="SAM" id="SignalP"/>
    </source>
</evidence>
<dbReference type="OrthoDB" id="10445878at2759"/>
<protein>
    <recommendedName>
        <fullName evidence="8">Secreted protein</fullName>
    </recommendedName>
</protein>
<name>A0A6A3FYF6_9STRA</name>
<dbReference type="Proteomes" id="UP000429607">
    <property type="component" value="Unassembled WGS sequence"/>
</dbReference>
<organism evidence="2 7">
    <name type="scientific">Phytophthora rubi</name>
    <dbReference type="NCBI Taxonomy" id="129364"/>
    <lineage>
        <taxon>Eukaryota</taxon>
        <taxon>Sar</taxon>
        <taxon>Stramenopiles</taxon>
        <taxon>Oomycota</taxon>
        <taxon>Peronosporomycetes</taxon>
        <taxon>Peronosporales</taxon>
        <taxon>Peronosporaceae</taxon>
        <taxon>Phytophthora</taxon>
    </lineage>
</organism>
<evidence type="ECO:0000313" key="3">
    <source>
        <dbReference type="EMBL" id="KAE8951201.1"/>
    </source>
</evidence>
<comment type="caution">
    <text evidence="2">The sequence shown here is derived from an EMBL/GenBank/DDBJ whole genome shotgun (WGS) entry which is preliminary data.</text>
</comment>
<dbReference type="AlphaFoldDB" id="A0A6A3FYF6"/>
<sequence length="69" mass="7256">MPVQFGSVLLITMGFCGRVVLCQGSCGASQIVRLRCASSCFARVLSRCGRTRSSAFYVDIGAAFGCAVL</sequence>
<evidence type="ECO:0000313" key="6">
    <source>
        <dbReference type="Proteomes" id="UP000434957"/>
    </source>
</evidence>
<dbReference type="Proteomes" id="UP000434957">
    <property type="component" value="Unassembled WGS sequence"/>
</dbReference>
<dbReference type="EMBL" id="QXFT01012244">
    <property type="protein sequence ID" value="KAE9259491.1"/>
    <property type="molecule type" value="Genomic_DNA"/>
</dbReference>
<gene>
    <name evidence="3" type="ORF">PR001_g33826</name>
    <name evidence="2" type="ORF">PR002_g33055</name>
    <name evidence="4" type="ORF">PR003_g34769</name>
</gene>
<evidence type="ECO:0000313" key="5">
    <source>
        <dbReference type="Proteomes" id="UP000429607"/>
    </source>
</evidence>
<feature type="signal peptide" evidence="1">
    <location>
        <begin position="1"/>
        <end position="24"/>
    </location>
</feature>
<keyword evidence="1" id="KW-0732">Signal</keyword>
<evidence type="ECO:0000313" key="2">
    <source>
        <dbReference type="EMBL" id="KAE8951175.1"/>
    </source>
</evidence>
<dbReference type="EMBL" id="QXFV01013015">
    <property type="protein sequence ID" value="KAE8951201.1"/>
    <property type="molecule type" value="Genomic_DNA"/>
</dbReference>
<reference evidence="5 7" key="1">
    <citation type="submission" date="2018-09" db="EMBL/GenBank/DDBJ databases">
        <title>Genomic investigation of the strawberry pathogen Phytophthora fragariae indicates pathogenicity is determined by transcriptional variation in three key races.</title>
        <authorList>
            <person name="Adams T.M."/>
            <person name="Armitage A.D."/>
            <person name="Sobczyk M.K."/>
            <person name="Bates H.J."/>
            <person name="Dunwell J.M."/>
            <person name="Nellist C.F."/>
            <person name="Harrison R.J."/>
        </authorList>
    </citation>
    <scope>NUCLEOTIDE SEQUENCE [LARGE SCALE GENOMIC DNA]</scope>
    <source>
        <strain evidence="3 5">SCRP249</strain>
        <strain evidence="2 7">SCRP324</strain>
        <strain evidence="4 6">SCRP333</strain>
    </source>
</reference>
<dbReference type="Proteomes" id="UP000435112">
    <property type="component" value="Unassembled WGS sequence"/>
</dbReference>